<accession>A0ABS7DFS8</accession>
<feature type="domain" description="DUF2786" evidence="1">
    <location>
        <begin position="6"/>
        <end position="42"/>
    </location>
</feature>
<dbReference type="EMBL" id="JAGFNY010000010">
    <property type="protein sequence ID" value="MBW7570139.1"/>
    <property type="molecule type" value="Genomic_DNA"/>
</dbReference>
<evidence type="ECO:0000259" key="1">
    <source>
        <dbReference type="Pfam" id="PF10979"/>
    </source>
</evidence>
<proteinExistence type="predicted"/>
<dbReference type="InterPro" id="IPR024498">
    <property type="entry name" value="DUF2786"/>
</dbReference>
<dbReference type="Pfam" id="PF10979">
    <property type="entry name" value="DUF2786"/>
    <property type="match status" value="1"/>
</dbReference>
<name>A0ABS7DFS8_9GAMM</name>
<comment type="caution">
    <text evidence="2">The sequence shown here is derived from an EMBL/GenBank/DDBJ whole genome shotgun (WGS) entry which is preliminary data.</text>
</comment>
<dbReference type="RefSeq" id="WP_219937358.1">
    <property type="nucleotide sequence ID" value="NZ_JAGFNY010000010.1"/>
</dbReference>
<evidence type="ECO:0000313" key="2">
    <source>
        <dbReference type="EMBL" id="MBW7570139.1"/>
    </source>
</evidence>
<reference evidence="2 3" key="1">
    <citation type="submission" date="2021-03" db="EMBL/GenBank/DDBJ databases">
        <title>Succinivibrio sp. nov. isolated from feces of cow.</title>
        <authorList>
            <person name="Choi J.-Y."/>
        </authorList>
    </citation>
    <scope>NUCLEOTIDE SEQUENCE [LARGE SCALE GENOMIC DNA]</scope>
    <source>
        <strain evidence="2 3">AGMB01872</strain>
    </source>
</reference>
<dbReference type="Proteomes" id="UP000731465">
    <property type="component" value="Unassembled WGS sequence"/>
</dbReference>
<keyword evidence="3" id="KW-1185">Reference proteome</keyword>
<gene>
    <name evidence="2" type="ORF">J5V48_04445</name>
</gene>
<organism evidence="2 3">
    <name type="scientific">Succinivibrio faecicola</name>
    <dbReference type="NCBI Taxonomy" id="2820300"/>
    <lineage>
        <taxon>Bacteria</taxon>
        <taxon>Pseudomonadati</taxon>
        <taxon>Pseudomonadota</taxon>
        <taxon>Gammaproteobacteria</taxon>
        <taxon>Aeromonadales</taxon>
        <taxon>Succinivibrionaceae</taxon>
        <taxon>Succinivibrio</taxon>
    </lineage>
</organism>
<evidence type="ECO:0000313" key="3">
    <source>
        <dbReference type="Proteomes" id="UP000731465"/>
    </source>
</evidence>
<sequence length="307" mass="34642">MTKDQLLEKIKKLLALSNSSNPHEAATALLRAQKLMEKYNIEKESLIDDDISFIEVTPIKGLKAININRDIGAIISKAFGVVTIYVSNKRSLEKIMFFGAKDILESCEYIYVILSRAFLFAKNNHAIGVKTEAFFQICDLPKKEINRLLRLDEIEKSDFDILETKIKDIIDCNLNQALEGNSIAISNMKTADKMIDTFLGNYSVIDMYIKKYVEQSKKGFVAGFLYSIYNNVAQYKIDEQTKGRILKAVDQYFHGATVKTSKSRGYSISSDAEYNAYQKGIKSGSSVSICTAIKNRAKERLLLTNES</sequence>
<protein>
    <submittedName>
        <fullName evidence="2">DUF2786 domain-containing protein</fullName>
    </submittedName>
</protein>